<protein>
    <submittedName>
        <fullName evidence="1">Helicase/SNF2 domain protein</fullName>
    </submittedName>
</protein>
<dbReference type="EMBL" id="AJWZ01011336">
    <property type="protein sequence ID" value="EKC45611.1"/>
    <property type="molecule type" value="Genomic_DNA"/>
</dbReference>
<accession>K1SDY8</accession>
<name>K1SDY8_9ZZZZ</name>
<comment type="caution">
    <text evidence="1">The sequence shown here is derived from an EMBL/GenBank/DDBJ whole genome shotgun (WGS) entry which is preliminary data.</text>
</comment>
<dbReference type="AlphaFoldDB" id="K1SDY8"/>
<keyword evidence="1" id="KW-0547">Nucleotide-binding</keyword>
<dbReference type="InterPro" id="IPR027417">
    <property type="entry name" value="P-loop_NTPase"/>
</dbReference>
<reference evidence="1" key="1">
    <citation type="journal article" date="2013" name="Environ. Microbiol.">
        <title>Microbiota from the distal guts of lean and obese adolescents exhibit partial functional redundancy besides clear differences in community structure.</title>
        <authorList>
            <person name="Ferrer M."/>
            <person name="Ruiz A."/>
            <person name="Lanza F."/>
            <person name="Haange S.B."/>
            <person name="Oberbach A."/>
            <person name="Till H."/>
            <person name="Bargiela R."/>
            <person name="Campoy C."/>
            <person name="Segura M.T."/>
            <person name="Richter M."/>
            <person name="von Bergen M."/>
            <person name="Seifert J."/>
            <person name="Suarez A."/>
        </authorList>
    </citation>
    <scope>NUCLEOTIDE SEQUENCE</scope>
</reference>
<feature type="non-terminal residue" evidence="1">
    <location>
        <position position="87"/>
    </location>
</feature>
<gene>
    <name evidence="1" type="ORF">OBE_16774</name>
</gene>
<proteinExistence type="predicted"/>
<dbReference type="InterPro" id="IPR038718">
    <property type="entry name" value="SNF2-like_sf"/>
</dbReference>
<dbReference type="SUPFAM" id="SSF52540">
    <property type="entry name" value="P-loop containing nucleoside triphosphate hydrolases"/>
    <property type="match status" value="1"/>
</dbReference>
<sequence length="87" mass="9616">MKQEIPYSSAQLLYYAWQLSRNRGGADDDKLTGVLSEARVDLNPHQVMAALFAFQSPFSKGVILADEVGLGKTIEAGIVISQFWAER</sequence>
<dbReference type="GO" id="GO:0004386">
    <property type="term" value="F:helicase activity"/>
    <property type="evidence" value="ECO:0007669"/>
    <property type="project" value="UniProtKB-KW"/>
</dbReference>
<evidence type="ECO:0000313" key="1">
    <source>
        <dbReference type="EMBL" id="EKC45611.1"/>
    </source>
</evidence>
<keyword evidence="1" id="KW-0347">Helicase</keyword>
<keyword evidence="1" id="KW-0067">ATP-binding</keyword>
<keyword evidence="1" id="KW-0378">Hydrolase</keyword>
<organism evidence="1">
    <name type="scientific">human gut metagenome</name>
    <dbReference type="NCBI Taxonomy" id="408170"/>
    <lineage>
        <taxon>unclassified sequences</taxon>
        <taxon>metagenomes</taxon>
        <taxon>organismal metagenomes</taxon>
    </lineage>
</organism>
<dbReference type="Gene3D" id="3.40.50.10810">
    <property type="entry name" value="Tandem AAA-ATPase domain"/>
    <property type="match status" value="1"/>
</dbReference>